<name>A0A4R0RQJ2_9APHY</name>
<reference evidence="4 5" key="1">
    <citation type="submission" date="2018-11" db="EMBL/GenBank/DDBJ databases">
        <title>Genome assembly of Steccherinum ochraceum LE-BIN_3174, the white-rot fungus of the Steccherinaceae family (The Residual Polyporoid clade, Polyporales, Basidiomycota).</title>
        <authorList>
            <person name="Fedorova T.V."/>
            <person name="Glazunova O.A."/>
            <person name="Landesman E.O."/>
            <person name="Moiseenko K.V."/>
            <person name="Psurtseva N.V."/>
            <person name="Savinova O.S."/>
            <person name="Shakhova N.V."/>
            <person name="Tyazhelova T.V."/>
            <person name="Vasina D.V."/>
        </authorList>
    </citation>
    <scope>NUCLEOTIDE SEQUENCE [LARGE SCALE GENOMIC DNA]</scope>
    <source>
        <strain evidence="4 5">LE-BIN_3174</strain>
    </source>
</reference>
<dbReference type="OrthoDB" id="19091at2759"/>
<dbReference type="GO" id="GO:0045332">
    <property type="term" value="P:phospholipid translocation"/>
    <property type="evidence" value="ECO:0007669"/>
    <property type="project" value="TreeGrafter"/>
</dbReference>
<evidence type="ECO:0000313" key="5">
    <source>
        <dbReference type="Proteomes" id="UP000292702"/>
    </source>
</evidence>
<comment type="caution">
    <text evidence="4">The sequence shown here is derived from an EMBL/GenBank/DDBJ whole genome shotgun (WGS) entry which is preliminary data.</text>
</comment>
<evidence type="ECO:0008006" key="6">
    <source>
        <dbReference type="Google" id="ProtNLM"/>
    </source>
</evidence>
<protein>
    <recommendedName>
        <fullName evidence="6">Mitochondrial distribution and morphology protein 35</fullName>
    </recommendedName>
</protein>
<proteinExistence type="inferred from homology"/>
<dbReference type="STRING" id="92696.A0A4R0RQJ2"/>
<keyword evidence="2" id="KW-1015">Disulfide bond</keyword>
<comment type="similarity">
    <text evidence="1">Belongs to the TRIAP1/MDM35 family.</text>
</comment>
<dbReference type="InterPro" id="IPR007918">
    <property type="entry name" value="MDM35_apoptosis"/>
</dbReference>
<evidence type="ECO:0000256" key="3">
    <source>
        <dbReference type="SAM" id="MobiDB-lite"/>
    </source>
</evidence>
<organism evidence="4 5">
    <name type="scientific">Steccherinum ochraceum</name>
    <dbReference type="NCBI Taxonomy" id="92696"/>
    <lineage>
        <taxon>Eukaryota</taxon>
        <taxon>Fungi</taxon>
        <taxon>Dikarya</taxon>
        <taxon>Basidiomycota</taxon>
        <taxon>Agaricomycotina</taxon>
        <taxon>Agaricomycetes</taxon>
        <taxon>Polyporales</taxon>
        <taxon>Steccherinaceae</taxon>
        <taxon>Steccherinum</taxon>
    </lineage>
</organism>
<dbReference type="GO" id="GO:1990050">
    <property type="term" value="F:phosphatidic acid transfer activity"/>
    <property type="evidence" value="ECO:0007669"/>
    <property type="project" value="TreeGrafter"/>
</dbReference>
<dbReference type="GO" id="GO:0005758">
    <property type="term" value="C:mitochondrial intermembrane space"/>
    <property type="evidence" value="ECO:0007669"/>
    <property type="project" value="TreeGrafter"/>
</dbReference>
<evidence type="ECO:0000313" key="4">
    <source>
        <dbReference type="EMBL" id="TCD71031.1"/>
    </source>
</evidence>
<dbReference type="GO" id="GO:0005829">
    <property type="term" value="C:cytosol"/>
    <property type="evidence" value="ECO:0007669"/>
    <property type="project" value="TreeGrafter"/>
</dbReference>
<dbReference type="EMBL" id="RWJN01000011">
    <property type="protein sequence ID" value="TCD71031.1"/>
    <property type="molecule type" value="Genomic_DNA"/>
</dbReference>
<keyword evidence="5" id="KW-1185">Reference proteome</keyword>
<dbReference type="PANTHER" id="PTHR46403">
    <property type="entry name" value="TP53-REGULATED INHIBITOR OF APOPTOSIS 1"/>
    <property type="match status" value="1"/>
</dbReference>
<dbReference type="GO" id="GO:0005634">
    <property type="term" value="C:nucleus"/>
    <property type="evidence" value="ECO:0007669"/>
    <property type="project" value="TreeGrafter"/>
</dbReference>
<gene>
    <name evidence="4" type="ORF">EIP91_000530</name>
</gene>
<evidence type="ECO:0000256" key="2">
    <source>
        <dbReference type="ARBA" id="ARBA00023157"/>
    </source>
</evidence>
<dbReference type="AlphaFoldDB" id="A0A4R0RQJ2"/>
<dbReference type="Proteomes" id="UP000292702">
    <property type="component" value="Unassembled WGS sequence"/>
</dbReference>
<dbReference type="Pfam" id="PF05254">
    <property type="entry name" value="UPF0203"/>
    <property type="match status" value="1"/>
</dbReference>
<dbReference type="PANTHER" id="PTHR46403:SF1">
    <property type="entry name" value="TP53-REGULATED INHIBITOR OF APOPTOSIS 1"/>
    <property type="match status" value="1"/>
</dbReference>
<accession>A0A4R0RQJ2</accession>
<evidence type="ECO:0000256" key="1">
    <source>
        <dbReference type="ARBA" id="ARBA00006196"/>
    </source>
</evidence>
<feature type="region of interest" description="Disordered" evidence="3">
    <location>
        <begin position="100"/>
        <end position="121"/>
    </location>
</feature>
<sequence>MAHSLSEECTPLKREYDSCFNAWFEGYLEPAVAASPAQREQYSQEKAREYDENCGKIWSQYRECVQVMLSILLHHGILPELTSSLVRLLRCRRAGDFDQARAENPLKEPPPVSSVDKTSSS</sequence>